<dbReference type="EMBL" id="CACRSQ010000003">
    <property type="protein sequence ID" value="VYT01084.1"/>
    <property type="molecule type" value="Genomic_DNA"/>
</dbReference>
<dbReference type="GO" id="GO:0003677">
    <property type="term" value="F:DNA binding"/>
    <property type="evidence" value="ECO:0007669"/>
    <property type="project" value="UniProtKB-KW"/>
</dbReference>
<dbReference type="InterPro" id="IPR036390">
    <property type="entry name" value="WH_DNA-bd_sf"/>
</dbReference>
<gene>
    <name evidence="5" type="ORF">ACLFYP115_01293</name>
</gene>
<dbReference type="InterPro" id="IPR000524">
    <property type="entry name" value="Tscrpt_reg_HTH_GntR"/>
</dbReference>
<dbReference type="InterPro" id="IPR050679">
    <property type="entry name" value="Bact_HTH_transcr_reg"/>
</dbReference>
<keyword evidence="1" id="KW-0805">Transcription regulation</keyword>
<dbReference type="PROSITE" id="PS50949">
    <property type="entry name" value="HTH_GNTR"/>
    <property type="match status" value="2"/>
</dbReference>
<feature type="domain" description="HTH gntR-type" evidence="4">
    <location>
        <begin position="244"/>
        <end position="312"/>
    </location>
</feature>
<sequence length="490" mass="57218">MHNKQHFSNLIYEYFFLRIRFQYYECGDTLPSIDTLCDEFSVSSQTVKSALRRLRSEGYISMHNGRPTTVIFRQTGEDLSDFITDYYSKRYKAFADLNETGLLIYIPLIMEGLCRMNDDEISGIFQLSEQPTTDNLLHFYCFVLQKLDNPLIMNLFWETAMFEGFLLAQKNAGISLYSDQTIRDYLKAVAGYAAERNWTETYKVLFTFQKQTFEEVKRYVQKHISPAPDSEQIPFKWRIYREHPQICYSLSVRLLHEMCMGEYSEAEYLPSYEKMSVKYNVSVSTMRRTVYVLHHLGAVQPVNGKGTRICRIREGDGMPDLSIAPIRRNMAFFFQAFEIIMYSCEEALHITFSAISPEEKKQLKEQLRKYLALGCCEISLWRLLLTVAVGSPLQGIREIYGNIYGLFLWGYSLKPSHETEPDNKRMYRMFTEELIQALETDDIDQCAALIKQFVSKQFIFAEKYLIRHGFQQNELRLSSSISFLLSANEG</sequence>
<organism evidence="5">
    <name type="scientific">Anaerostipes caccae</name>
    <dbReference type="NCBI Taxonomy" id="105841"/>
    <lineage>
        <taxon>Bacteria</taxon>
        <taxon>Bacillati</taxon>
        <taxon>Bacillota</taxon>
        <taxon>Clostridia</taxon>
        <taxon>Lachnospirales</taxon>
        <taxon>Lachnospiraceae</taxon>
        <taxon>Anaerostipes</taxon>
    </lineage>
</organism>
<dbReference type="PANTHER" id="PTHR44846:SF1">
    <property type="entry name" value="MANNOSYL-D-GLYCERATE TRANSPORT_METABOLISM SYSTEM REPRESSOR MNGR-RELATED"/>
    <property type="match status" value="1"/>
</dbReference>
<dbReference type="SUPFAM" id="SSF46785">
    <property type="entry name" value="Winged helix' DNA-binding domain"/>
    <property type="match status" value="2"/>
</dbReference>
<dbReference type="RefSeq" id="WP_039946564.1">
    <property type="nucleotide sequence ID" value="NZ_BAABZP010000002.1"/>
</dbReference>
<evidence type="ECO:0000256" key="2">
    <source>
        <dbReference type="ARBA" id="ARBA00023125"/>
    </source>
</evidence>
<dbReference type="Pfam" id="PF00392">
    <property type="entry name" value="GntR"/>
    <property type="match status" value="1"/>
</dbReference>
<accession>A0A6N2T5M8</accession>
<dbReference type="PANTHER" id="PTHR44846">
    <property type="entry name" value="MANNOSYL-D-GLYCERATE TRANSPORT/METABOLISM SYSTEM REPRESSOR MNGR-RELATED"/>
    <property type="match status" value="1"/>
</dbReference>
<evidence type="ECO:0000256" key="3">
    <source>
        <dbReference type="ARBA" id="ARBA00023163"/>
    </source>
</evidence>
<reference evidence="5" key="1">
    <citation type="submission" date="2019-11" db="EMBL/GenBank/DDBJ databases">
        <authorList>
            <person name="Feng L."/>
        </authorList>
    </citation>
    <scope>NUCLEOTIDE SEQUENCE</scope>
    <source>
        <strain evidence="5">AcaccaeLFYP115</strain>
    </source>
</reference>
<evidence type="ECO:0000256" key="1">
    <source>
        <dbReference type="ARBA" id="ARBA00023015"/>
    </source>
</evidence>
<dbReference type="AlphaFoldDB" id="A0A6N2T5M8"/>
<evidence type="ECO:0000313" key="5">
    <source>
        <dbReference type="EMBL" id="VYT01084.1"/>
    </source>
</evidence>
<dbReference type="InterPro" id="IPR036388">
    <property type="entry name" value="WH-like_DNA-bd_sf"/>
</dbReference>
<dbReference type="Gene3D" id="1.10.10.10">
    <property type="entry name" value="Winged helix-like DNA-binding domain superfamily/Winged helix DNA-binding domain"/>
    <property type="match status" value="2"/>
</dbReference>
<dbReference type="GO" id="GO:0003700">
    <property type="term" value="F:DNA-binding transcription factor activity"/>
    <property type="evidence" value="ECO:0007669"/>
    <property type="project" value="InterPro"/>
</dbReference>
<feature type="domain" description="HTH gntR-type" evidence="4">
    <location>
        <begin position="5"/>
        <end position="73"/>
    </location>
</feature>
<proteinExistence type="predicted"/>
<keyword evidence="2 5" id="KW-0238">DNA-binding</keyword>
<protein>
    <submittedName>
        <fullName evidence="5">DNA-binding transcriptional regulator FrlR</fullName>
    </submittedName>
</protein>
<dbReference type="SMART" id="SM00345">
    <property type="entry name" value="HTH_GNTR"/>
    <property type="match status" value="2"/>
</dbReference>
<name>A0A6N2T5M8_9FIRM</name>
<dbReference type="GO" id="GO:0045892">
    <property type="term" value="P:negative regulation of DNA-templated transcription"/>
    <property type="evidence" value="ECO:0007669"/>
    <property type="project" value="TreeGrafter"/>
</dbReference>
<dbReference type="CDD" id="cd07377">
    <property type="entry name" value="WHTH_GntR"/>
    <property type="match status" value="1"/>
</dbReference>
<keyword evidence="3" id="KW-0804">Transcription</keyword>
<evidence type="ECO:0000259" key="4">
    <source>
        <dbReference type="PROSITE" id="PS50949"/>
    </source>
</evidence>